<dbReference type="Proteomes" id="UP000735874">
    <property type="component" value="Unassembled WGS sequence"/>
</dbReference>
<feature type="region of interest" description="Disordered" evidence="1">
    <location>
        <begin position="1"/>
        <end position="49"/>
    </location>
</feature>
<protein>
    <submittedName>
        <fullName evidence="6">Uncharacterized protein</fullName>
    </submittedName>
</protein>
<organism evidence="6 7">
    <name type="scientific">Phytophthora cactorum</name>
    <dbReference type="NCBI Taxonomy" id="29920"/>
    <lineage>
        <taxon>Eukaryota</taxon>
        <taxon>Sar</taxon>
        <taxon>Stramenopiles</taxon>
        <taxon>Oomycota</taxon>
        <taxon>Peronosporomycetes</taxon>
        <taxon>Peronosporales</taxon>
        <taxon>Peronosporaceae</taxon>
        <taxon>Phytophthora</taxon>
    </lineage>
</organism>
<evidence type="ECO:0000313" key="7">
    <source>
        <dbReference type="Proteomes" id="UP000760860"/>
    </source>
</evidence>
<dbReference type="EMBL" id="RCMV01000746">
    <property type="protein sequence ID" value="KAG3213306.1"/>
    <property type="molecule type" value="Genomic_DNA"/>
</dbReference>
<evidence type="ECO:0000256" key="1">
    <source>
        <dbReference type="SAM" id="MobiDB-lite"/>
    </source>
</evidence>
<evidence type="ECO:0000313" key="6">
    <source>
        <dbReference type="EMBL" id="KAG3213306.1"/>
    </source>
</evidence>
<gene>
    <name evidence="2" type="ORF">PC113_g13587</name>
    <name evidence="3" type="ORF">PC115_g12583</name>
    <name evidence="4" type="ORF">PC117_g13926</name>
    <name evidence="5" type="ORF">PC118_g17504</name>
    <name evidence="6" type="ORF">PC129_g15751</name>
</gene>
<evidence type="ECO:0000313" key="5">
    <source>
        <dbReference type="EMBL" id="KAG2969332.1"/>
    </source>
</evidence>
<dbReference type="Proteomes" id="UP000774804">
    <property type="component" value="Unassembled WGS sequence"/>
</dbReference>
<comment type="caution">
    <text evidence="6">The sequence shown here is derived from an EMBL/GenBank/DDBJ whole genome shotgun (WGS) entry which is preliminary data.</text>
</comment>
<proteinExistence type="predicted"/>
<name>A0A8T1HMV4_9STRA</name>
<dbReference type="AlphaFoldDB" id="A0A8T1HMV4"/>
<dbReference type="Proteomes" id="UP000760860">
    <property type="component" value="Unassembled WGS sequence"/>
</dbReference>
<dbReference type="Proteomes" id="UP000697107">
    <property type="component" value="Unassembled WGS sequence"/>
</dbReference>
<evidence type="ECO:0000313" key="2">
    <source>
        <dbReference type="EMBL" id="KAG2854123.1"/>
    </source>
</evidence>
<evidence type="ECO:0000313" key="4">
    <source>
        <dbReference type="EMBL" id="KAG2929676.1"/>
    </source>
</evidence>
<feature type="compositionally biased region" description="Basic and acidic residues" evidence="1">
    <location>
        <begin position="34"/>
        <end position="49"/>
    </location>
</feature>
<dbReference type="EMBL" id="RCMI01000425">
    <property type="protein sequence ID" value="KAG2911304.1"/>
    <property type="molecule type" value="Genomic_DNA"/>
</dbReference>
<dbReference type="EMBL" id="RCMG01000446">
    <property type="protein sequence ID" value="KAG2854123.1"/>
    <property type="molecule type" value="Genomic_DNA"/>
</dbReference>
<dbReference type="EMBL" id="RCMK01000421">
    <property type="protein sequence ID" value="KAG2929676.1"/>
    <property type="molecule type" value="Genomic_DNA"/>
</dbReference>
<accession>A0A8T1HMV4</accession>
<sequence>MRGLGKKRRRRAEGTEASEVADREEDEAVSAAAGKEEVASDQDRNDDSV</sequence>
<dbReference type="Proteomes" id="UP000736787">
    <property type="component" value="Unassembled WGS sequence"/>
</dbReference>
<reference evidence="6" key="1">
    <citation type="submission" date="2018-05" db="EMBL/GenBank/DDBJ databases">
        <title>Effector identification in a new, highly contiguous assembly of the strawberry crown rot pathogen Phytophthora cactorum.</title>
        <authorList>
            <person name="Armitage A.D."/>
            <person name="Nellist C.F."/>
            <person name="Bates H."/>
            <person name="Vickerstaff R.J."/>
            <person name="Harrison R.J."/>
        </authorList>
    </citation>
    <scope>NUCLEOTIDE SEQUENCE</scope>
    <source>
        <strain evidence="2">15-7</strain>
        <strain evidence="3">4032</strain>
        <strain evidence="4">4040</strain>
        <strain evidence="5">P415</strain>
        <strain evidence="6">P421</strain>
    </source>
</reference>
<feature type="compositionally biased region" description="Basic residues" evidence="1">
    <location>
        <begin position="1"/>
        <end position="11"/>
    </location>
</feature>
<dbReference type="EMBL" id="RCML01000798">
    <property type="protein sequence ID" value="KAG2969332.1"/>
    <property type="molecule type" value="Genomic_DNA"/>
</dbReference>
<evidence type="ECO:0000313" key="3">
    <source>
        <dbReference type="EMBL" id="KAG2911304.1"/>
    </source>
</evidence>